<dbReference type="PANTHER" id="PTHR48078">
    <property type="entry name" value="THREONINE DEHYDRATASE, MITOCHONDRIAL-RELATED"/>
    <property type="match status" value="1"/>
</dbReference>
<comment type="caution">
    <text evidence="6">The sequence shown here is derived from an EMBL/GenBank/DDBJ whole genome shotgun (WGS) entry which is preliminary data.</text>
</comment>
<feature type="domain" description="Tryptophan synthase beta chain-like PALP" evidence="5">
    <location>
        <begin position="19"/>
        <end position="307"/>
    </location>
</feature>
<accession>A0A845MGQ3</accession>
<dbReference type="InterPro" id="IPR036052">
    <property type="entry name" value="TrpB-like_PALP_sf"/>
</dbReference>
<dbReference type="InterPro" id="IPR001926">
    <property type="entry name" value="TrpB-like_PALP"/>
</dbReference>
<dbReference type="GO" id="GO:0009097">
    <property type="term" value="P:isoleucine biosynthetic process"/>
    <property type="evidence" value="ECO:0007669"/>
    <property type="project" value="TreeGrafter"/>
</dbReference>
<dbReference type="Proteomes" id="UP000445696">
    <property type="component" value="Unassembled WGS sequence"/>
</dbReference>
<evidence type="ECO:0000313" key="6">
    <source>
        <dbReference type="EMBL" id="MZR22835.1"/>
    </source>
</evidence>
<reference evidence="6 7" key="1">
    <citation type="journal article" date="2014" name="Int. J. Syst. Evol. Microbiol.">
        <title>Sneathiella chungangensis sp. nov., isolated from a marine sand, and emended description of the genus Sneathiella.</title>
        <authorList>
            <person name="Siamphan C."/>
            <person name="Kim H."/>
            <person name="Lee J.S."/>
            <person name="Kim W."/>
        </authorList>
    </citation>
    <scope>NUCLEOTIDE SEQUENCE [LARGE SCALE GENOMIC DNA]</scope>
    <source>
        <strain evidence="6 7">KCTC 32476</strain>
    </source>
</reference>
<protein>
    <submittedName>
        <fullName evidence="6">Hydroxyectoine utilization dehydratase EutB</fullName>
    </submittedName>
</protein>
<keyword evidence="3" id="KW-0663">Pyridoxal phosphate</keyword>
<comment type="cofactor">
    <cofactor evidence="1">
        <name>pyridoxal 5'-phosphate</name>
        <dbReference type="ChEBI" id="CHEBI:597326"/>
    </cofactor>
</comment>
<dbReference type="FunFam" id="3.40.50.1100:FF:000005">
    <property type="entry name" value="Threonine dehydratase catabolic"/>
    <property type="match status" value="1"/>
</dbReference>
<sequence length="338" mass="36025">MVPSISLLDIRDARARIAGTIRPTPLMMSESLSELSGSGVWLKCEHLQVTGSFKVRGATNAVLSLSEDQRAKGVVGVSTGNHGRGLAFAARKSGAKCVICMSQLVPANKVNAIKTEGAEVCITGRSQDEAQQEVDRRVREEEMVMLPPFDHPDIIAGQGTLGLEIHDEMPDLETVLVPLSGGGLISGIALALKSLNRNIRVIGVSMERGAAMVASQRAGQPVEVVELPTLADSLGGGVGLENRYTFDIVRDHVDELITVNEEEIAAAIRHAYWQEKQIIEGSGSVGIAALLAGKVRNPGKCIVLLSGCNIDMSLHKRIIDGEDVDVARDASMTERAHA</sequence>
<dbReference type="SUPFAM" id="SSF53686">
    <property type="entry name" value="Tryptophan synthase beta subunit-like PLP-dependent enzymes"/>
    <property type="match status" value="1"/>
</dbReference>
<keyword evidence="4" id="KW-0456">Lyase</keyword>
<dbReference type="NCBIfam" id="NF005680">
    <property type="entry name" value="PRK07476.1"/>
    <property type="match status" value="1"/>
</dbReference>
<comment type="similarity">
    <text evidence="2">Belongs to the serine/threonine dehydratase family.</text>
</comment>
<evidence type="ECO:0000313" key="7">
    <source>
        <dbReference type="Proteomes" id="UP000445696"/>
    </source>
</evidence>
<dbReference type="GO" id="GO:0006565">
    <property type="term" value="P:L-serine catabolic process"/>
    <property type="evidence" value="ECO:0007669"/>
    <property type="project" value="TreeGrafter"/>
</dbReference>
<dbReference type="InterPro" id="IPR050147">
    <property type="entry name" value="Ser/Thr_Dehydratase"/>
</dbReference>
<evidence type="ECO:0000256" key="4">
    <source>
        <dbReference type="ARBA" id="ARBA00023239"/>
    </source>
</evidence>
<evidence type="ECO:0000259" key="5">
    <source>
        <dbReference type="Pfam" id="PF00291"/>
    </source>
</evidence>
<dbReference type="InterPro" id="IPR014333">
    <property type="entry name" value="Ectoine_EutB"/>
</dbReference>
<proteinExistence type="inferred from homology"/>
<organism evidence="6 7">
    <name type="scientific">Sneathiella chungangensis</name>
    <dbReference type="NCBI Taxonomy" id="1418234"/>
    <lineage>
        <taxon>Bacteria</taxon>
        <taxon>Pseudomonadati</taxon>
        <taxon>Pseudomonadota</taxon>
        <taxon>Alphaproteobacteria</taxon>
        <taxon>Sneathiellales</taxon>
        <taxon>Sneathiellaceae</taxon>
        <taxon>Sneathiella</taxon>
    </lineage>
</organism>
<dbReference type="OrthoDB" id="9811476at2"/>
<dbReference type="NCBIfam" id="TIGR02991">
    <property type="entry name" value="ectoine_eutB"/>
    <property type="match status" value="1"/>
</dbReference>
<evidence type="ECO:0000256" key="2">
    <source>
        <dbReference type="ARBA" id="ARBA00010869"/>
    </source>
</evidence>
<dbReference type="CDD" id="cd01562">
    <property type="entry name" value="Thr-dehyd"/>
    <property type="match status" value="1"/>
</dbReference>
<evidence type="ECO:0000256" key="1">
    <source>
        <dbReference type="ARBA" id="ARBA00001933"/>
    </source>
</evidence>
<gene>
    <name evidence="6" type="primary">eutB</name>
    <name evidence="6" type="ORF">GQF03_10880</name>
</gene>
<dbReference type="EMBL" id="WTVA01000004">
    <property type="protein sequence ID" value="MZR22835.1"/>
    <property type="molecule type" value="Genomic_DNA"/>
</dbReference>
<dbReference type="PANTHER" id="PTHR48078:SF6">
    <property type="entry name" value="L-THREONINE DEHYDRATASE CATABOLIC TDCB"/>
    <property type="match status" value="1"/>
</dbReference>
<dbReference type="AlphaFoldDB" id="A0A845MGQ3"/>
<dbReference type="RefSeq" id="WP_161339293.1">
    <property type="nucleotide sequence ID" value="NZ_JBHSDG010000004.1"/>
</dbReference>
<keyword evidence="7" id="KW-1185">Reference proteome</keyword>
<dbReference type="GO" id="GO:0004794">
    <property type="term" value="F:threonine deaminase activity"/>
    <property type="evidence" value="ECO:0007669"/>
    <property type="project" value="TreeGrafter"/>
</dbReference>
<name>A0A845MGQ3_9PROT</name>
<dbReference type="Gene3D" id="3.40.50.1100">
    <property type="match status" value="2"/>
</dbReference>
<evidence type="ECO:0000256" key="3">
    <source>
        <dbReference type="ARBA" id="ARBA00022898"/>
    </source>
</evidence>
<dbReference type="GO" id="GO:0006567">
    <property type="term" value="P:L-threonine catabolic process"/>
    <property type="evidence" value="ECO:0007669"/>
    <property type="project" value="TreeGrafter"/>
</dbReference>
<dbReference type="GO" id="GO:0003941">
    <property type="term" value="F:L-serine ammonia-lyase activity"/>
    <property type="evidence" value="ECO:0007669"/>
    <property type="project" value="TreeGrafter"/>
</dbReference>
<dbReference type="Pfam" id="PF00291">
    <property type="entry name" value="PALP"/>
    <property type="match status" value="1"/>
</dbReference>